<protein>
    <submittedName>
        <fullName evidence="7">Uncharacterized protein</fullName>
    </submittedName>
</protein>
<evidence type="ECO:0000313" key="7">
    <source>
        <dbReference type="EMBL" id="CAJ0578683.1"/>
    </source>
</evidence>
<dbReference type="InterPro" id="IPR029473">
    <property type="entry name" value="MOR2-PAG1_mid"/>
</dbReference>
<feature type="domain" description="Cell morphogenesis central region" evidence="5">
    <location>
        <begin position="1738"/>
        <end position="1811"/>
    </location>
</feature>
<dbReference type="GO" id="GO:0000902">
    <property type="term" value="P:cell morphogenesis"/>
    <property type="evidence" value="ECO:0007669"/>
    <property type="project" value="InterPro"/>
</dbReference>
<dbReference type="InterPro" id="IPR039867">
    <property type="entry name" value="Furry/Tao3/Mor2"/>
</dbReference>
<proteinExistence type="predicted"/>
<accession>A0AA36D0B6</accession>
<feature type="compositionally biased region" description="Basic and acidic residues" evidence="2">
    <location>
        <begin position="2479"/>
        <end position="2495"/>
    </location>
</feature>
<dbReference type="GO" id="GO:0030427">
    <property type="term" value="C:site of polarized growth"/>
    <property type="evidence" value="ECO:0007669"/>
    <property type="project" value="TreeGrafter"/>
</dbReference>
<evidence type="ECO:0000313" key="8">
    <source>
        <dbReference type="Proteomes" id="UP001177023"/>
    </source>
</evidence>
<dbReference type="PANTHER" id="PTHR12295:SF30">
    <property type="entry name" value="PROTEIN FURRY"/>
    <property type="match status" value="1"/>
</dbReference>
<feature type="compositionally biased region" description="Polar residues" evidence="2">
    <location>
        <begin position="690"/>
        <end position="733"/>
    </location>
</feature>
<dbReference type="Pfam" id="PF19421">
    <property type="entry name" value="Fry_C"/>
    <property type="match status" value="1"/>
</dbReference>
<dbReference type="InterPro" id="IPR016024">
    <property type="entry name" value="ARM-type_fold"/>
</dbReference>
<dbReference type="EMBL" id="CATQJA010002654">
    <property type="protein sequence ID" value="CAJ0578683.1"/>
    <property type="molecule type" value="Genomic_DNA"/>
</dbReference>
<dbReference type="InterPro" id="IPR045842">
    <property type="entry name" value="Fry_C"/>
</dbReference>
<feature type="domain" description="Cell morphogenesis central region" evidence="5">
    <location>
        <begin position="1227"/>
        <end position="1461"/>
    </location>
</feature>
<gene>
    <name evidence="7" type="ORF">MSPICULIGERA_LOCUS16926</name>
</gene>
<dbReference type="GO" id="GO:0031175">
    <property type="term" value="P:neuron projection development"/>
    <property type="evidence" value="ECO:0007669"/>
    <property type="project" value="TreeGrafter"/>
</dbReference>
<dbReference type="Proteomes" id="UP001177023">
    <property type="component" value="Unassembled WGS sequence"/>
</dbReference>
<organism evidence="7 8">
    <name type="scientific">Mesorhabditis spiculigera</name>
    <dbReference type="NCBI Taxonomy" id="96644"/>
    <lineage>
        <taxon>Eukaryota</taxon>
        <taxon>Metazoa</taxon>
        <taxon>Ecdysozoa</taxon>
        <taxon>Nematoda</taxon>
        <taxon>Chromadorea</taxon>
        <taxon>Rhabditida</taxon>
        <taxon>Rhabditina</taxon>
        <taxon>Rhabditomorpha</taxon>
        <taxon>Rhabditoidea</taxon>
        <taxon>Rhabditidae</taxon>
        <taxon>Mesorhabditinae</taxon>
        <taxon>Mesorhabditis</taxon>
    </lineage>
</organism>
<dbReference type="SUPFAM" id="SSF48371">
    <property type="entry name" value="ARM repeat"/>
    <property type="match status" value="2"/>
</dbReference>
<evidence type="ECO:0000256" key="1">
    <source>
        <dbReference type="SAM" id="Coils"/>
    </source>
</evidence>
<evidence type="ECO:0000259" key="4">
    <source>
        <dbReference type="Pfam" id="PF14225"/>
    </source>
</evidence>
<dbReference type="PANTHER" id="PTHR12295">
    <property type="entry name" value="FURRY-RELATED"/>
    <property type="match status" value="1"/>
</dbReference>
<keyword evidence="8" id="KW-1185">Reference proteome</keyword>
<feature type="compositionally biased region" description="Polar residues" evidence="2">
    <location>
        <begin position="2284"/>
        <end position="2295"/>
    </location>
</feature>
<feature type="compositionally biased region" description="Polar residues" evidence="2">
    <location>
        <begin position="2404"/>
        <end position="2414"/>
    </location>
</feature>
<keyword evidence="1" id="KW-0175">Coiled coil</keyword>
<feature type="compositionally biased region" description="Acidic residues" evidence="2">
    <location>
        <begin position="2366"/>
        <end position="2380"/>
    </location>
</feature>
<dbReference type="InterPro" id="IPR025481">
    <property type="entry name" value="Cell_Morphogen_C"/>
</dbReference>
<feature type="domain" description="Cell morphogenesis protein C-terminal" evidence="4">
    <location>
        <begin position="1941"/>
        <end position="2196"/>
    </location>
</feature>
<dbReference type="Pfam" id="PF14228">
    <property type="entry name" value="MOR2-PAG1_mid"/>
    <property type="match status" value="2"/>
</dbReference>
<sequence>MALPKRLNVVAGELPWGGPKLVPATSLDAQMNPGVFASQSILLDLFALLERKLNIVSEEEPLEKLINKSLQRGEDPLFDNLCRTLNGISELCLPAVLKSLLSWTERMEKLVNDKINPASESRFRLGKRLLAVNYLFCLVLIEVLPQLELHLRESEQQIDYIMRLAFKQVAYRDPSTLGVNHTNSLIVAEMYAEVIGALSNTHFQTIHKTFFAMLNEYKKETSPANAQNIIALLMAMKFVKIKTNQVLDFEMGIRFLDELGTYFLEVKDREVKHAAAGLLVEILLPVAAQIKRETNIPALIAFVQKLYGPTNDLVSKKQHKLAAYPLLTCLLCVSQRQFFLSNWVSFLNACLASLRNKDSRISRVALESLYRLLWVYIIRYNCDGNSATRTRLESICASLFPKGNRNITPREAPLNIFVKIIHFIAQQKLDFAFKEVIFDLLGCSRSNRSLCPERMNIGIRAVMVIADGLQQNDEPPAMPKSIGPLVSGTMMRIKKKTYITRPLTVDIARTIGLEQYYNPCRKAFDNILRILDAQVGKPLMLTAIQGRGKEPEELLAGDVKPKLDLFRTCVAAMPRLLPDPMSHVELIDILTRITVHVDDELRTMAGQTLQNMVTEFPDWRENIILATLNLLINQLTDTYPSILDLSLRMLLQLVTAWRVAASNERRVLEDSGKEIPVSTPQPTHLGMMATTPQSSAHPSLHSTSPSNASTQTATTLHSVTPSTGSSPKGPATGSNNSIALHAVEGFALVMLCQIRQQPRKISLSLLREVKSILFLINPEQHDAPMLTVLDEATPYVIQKYIQHVPSHEKQNWNLDFGGACEKLLGVETDNCLVNCDKGNEYIQWDPWACALAGFAEHRFLLSRCPTAVLSAWPALFIRLNAVNGFVDPNNPQNESRASLLRSSKSKGTLSVCGEQLSQDGCLSLWQKYVVLVMALCPPLPTHHTLVSRSFSPTSSVDTDIFRGVSSTFRARFIPASLNTQQLFQKALAMIRWENMTDIRDSVALGVGSLNPAAFDSFLDELGQRGVLREAQEKKWESNVRRRKRKDLLRLQLLRIIEVAVFRGYLESNIHADGGPVLNQTILDFIDSMRVNLESDQDRDAVIVTSMRLHFAKLITLIIDSVPHELRGGLFPEEKRLNLFHLFYSWSNRGVSIDRRTREVEVGPFVEQKAIVAMCRVLCCGPIFEPQKSLCADGYLYGPLEKFVASSNLTMHGEVEELLSWMVQLNESNDLLEWIVYQCYAQPQAVSSRCVKALVRAFSRRELPCEFVSLFVLCQATAADRQVADSVLLMLEILKKQFLDTSSAMASPLLVTTSPSNANIPLRRSGGGNLVMPSPIPCHPLPVQQLTVCKQLAKGYPHLTLIVFSEVCARLEAAKPEHRSSLLSALLPWMDNLELVDPAAGEDLCEGPRGCGSEEATQLLLNNLIYLTFNYPEQKKEICELWKALSLAFPANIPVVLHFLYTMINLGPEKLLIHAKRVVVMIAGVAGTRIASLLLDQLQRVAYEGNRIILERAELPPFYKWREEVDPRRKESMEDQAGLDLKKSDMEREEETATEGIRELPMPAYGGHYCPLNRYLPLVTQAVQYYSKSQVALLLLCDVIRSSCDVDWAEATPRLLHASVLHLDSLRPLLCSHARQTIINLCLLKAAPTEIFQISQVLLENKIAAEYSAPSYTLEPFNMDQFTAPNLRSPRSWRQGAESPSFKKATHEEHRKMLLDNNAVFSSRSDLILAIVFCLSEDMDSPLWANEDASPRSWRVPSATQLTSLVRHITTLMLPTMQTLRGVWTQIAIRMALSFPNRHIAGRCFQIVSALSLQPDAWIPSLLSRLIETAGDTSEDIQAYITDLMLCLNSNVPYLSSQPEPGPIVVGATSVSPTHARSTSYTPALMRQGAGFKQNFHERKDARLSLLVAEEEPWVWTPIVRSKSAEQLKTDSEEDEATTRVQILSIAVALLESGIDNEFLLALHLLDKVLNTTDLQRQKTLEKLEKTVKQLDWKNFSGIVGLVSKGFVMAGAYEQTVEVLLNMVDLVEHGVMGGRSALCLIICGTLPHLLCHFDVPNALCMKAAEIMKKFCETIAAKTEENAAGDSPLEHLAMMFAAYAQRSFSKDRFQWAKCVVQYMCDGLSPNSTHLVMLLAEMLDRGFVSQHLYALHMLYLLVMHRECTPTSVAINAQVLRAVSRHVGGPNWREAARVFRAIVEQAQKRDADKDTASLTSFSLDPELITTNAGQNAESPSTPRKNTEANISKRQPPQVRVRERLVGLLTAYFHTGLPVSIPNAPSVLFSNSELGSPASSTEHICSSRDIDSTASLPPDASVTDSFPRVFKEFDFLEAEHDSVSETAESCFGWLSTMRPTSIADRERSSSSVVSDDADDDGDEESEESGDGSRKGILSPDTETASIPREADSPTVNSRHSTVEGSDERTPCPSEADDEETKEEITFEKEEKDSQIAKWTQEIERPTQWRRDTERSEVDSEYSQVGTRTADDGRSLADRSFTDGRGGETLSIAGSSLFCRSASSIDTSTRLPQLLVLCPHHTNSLQHAETIWMRTIAEMASDDSDGEVVAQSVLAATQLFKSCCWRICSLLRDALASLSSTRSFTRPFVAAQDVLAKVADCPFIFVTDSFLVRGNCLQRLKFSLAEMREHLETFNERREQAMRALASLKSAQKLNALGISASHQSSTLPQRHMEQEVCKLLHKIFFQLMLINDSLSDMARIIQESPSAQEFSLSPAVLNLQRELLHCAADLPVETGRVSRESFADSLLLLIANKQYALALGALRQLRNTTPSQEWGCCEVVDVDVLLLLFCQSHTMRAWAVVGAEESAFGLQGQLLREANADLSSAVRRLTSEGSLVGMALKDD</sequence>
<feature type="domain" description="Protein furry C-terminal" evidence="6">
    <location>
        <begin position="2243"/>
        <end position="2842"/>
    </location>
</feature>
<feature type="region of interest" description="Disordered" evidence="2">
    <location>
        <begin position="2221"/>
        <end position="2249"/>
    </location>
</feature>
<feature type="region of interest" description="Disordered" evidence="2">
    <location>
        <begin position="2353"/>
        <end position="2495"/>
    </location>
</feature>
<dbReference type="InterPro" id="IPR025614">
    <property type="entry name" value="Cell_morpho_N"/>
</dbReference>
<evidence type="ECO:0000259" key="5">
    <source>
        <dbReference type="Pfam" id="PF14228"/>
    </source>
</evidence>
<evidence type="ECO:0000259" key="3">
    <source>
        <dbReference type="Pfam" id="PF14222"/>
    </source>
</evidence>
<comment type="caution">
    <text evidence="7">The sequence shown here is derived from an EMBL/GenBank/DDBJ whole genome shotgun (WGS) entry which is preliminary data.</text>
</comment>
<feature type="compositionally biased region" description="Basic and acidic residues" evidence="2">
    <location>
        <begin position="2433"/>
        <end position="2468"/>
    </location>
</feature>
<feature type="domain" description="Cell morphogenesis protein N-terminal" evidence="3">
    <location>
        <begin position="127"/>
        <end position="657"/>
    </location>
</feature>
<dbReference type="GO" id="GO:0005938">
    <property type="term" value="C:cell cortex"/>
    <property type="evidence" value="ECO:0007669"/>
    <property type="project" value="TreeGrafter"/>
</dbReference>
<feature type="coiled-coil region" evidence="1">
    <location>
        <begin position="2627"/>
        <end position="2661"/>
    </location>
</feature>
<evidence type="ECO:0000256" key="2">
    <source>
        <dbReference type="SAM" id="MobiDB-lite"/>
    </source>
</evidence>
<dbReference type="Pfam" id="PF14222">
    <property type="entry name" value="MOR2-PAG1_N"/>
    <property type="match status" value="1"/>
</dbReference>
<feature type="compositionally biased region" description="Polar residues" evidence="2">
    <location>
        <begin position="2221"/>
        <end position="2246"/>
    </location>
</feature>
<reference evidence="7" key="1">
    <citation type="submission" date="2023-06" db="EMBL/GenBank/DDBJ databases">
        <authorList>
            <person name="Delattre M."/>
        </authorList>
    </citation>
    <scope>NUCLEOTIDE SEQUENCE</scope>
    <source>
        <strain evidence="7">AF72</strain>
    </source>
</reference>
<feature type="non-terminal residue" evidence="7">
    <location>
        <position position="1"/>
    </location>
</feature>
<name>A0AA36D0B6_9BILA</name>
<evidence type="ECO:0000259" key="6">
    <source>
        <dbReference type="Pfam" id="PF19421"/>
    </source>
</evidence>
<dbReference type="Pfam" id="PF14225">
    <property type="entry name" value="MOR2-PAG1_C"/>
    <property type="match status" value="1"/>
</dbReference>
<feature type="region of interest" description="Disordered" evidence="2">
    <location>
        <begin position="668"/>
        <end position="733"/>
    </location>
</feature>
<feature type="region of interest" description="Disordered" evidence="2">
    <location>
        <begin position="2284"/>
        <end position="2312"/>
    </location>
</feature>